<dbReference type="EMBL" id="JBHRYC010000061">
    <property type="protein sequence ID" value="MFC3638225.1"/>
    <property type="molecule type" value="Genomic_DNA"/>
</dbReference>
<keyword evidence="2" id="KW-1185">Reference proteome</keyword>
<evidence type="ECO:0000313" key="2">
    <source>
        <dbReference type="Proteomes" id="UP001595704"/>
    </source>
</evidence>
<reference evidence="2" key="1">
    <citation type="journal article" date="2019" name="Int. J. Syst. Evol. Microbiol.">
        <title>The Global Catalogue of Microorganisms (GCM) 10K type strain sequencing project: providing services to taxonomists for standard genome sequencing and annotation.</title>
        <authorList>
            <consortium name="The Broad Institute Genomics Platform"/>
            <consortium name="The Broad Institute Genome Sequencing Center for Infectious Disease"/>
            <person name="Wu L."/>
            <person name="Ma J."/>
        </authorList>
    </citation>
    <scope>NUCLEOTIDE SEQUENCE [LARGE SCALE GENOMIC DNA]</scope>
    <source>
        <strain evidence="2">KCTC 42282</strain>
    </source>
</reference>
<dbReference type="RefSeq" id="WP_191320418.1">
    <property type="nucleotide sequence ID" value="NZ_BNCG01000017.1"/>
</dbReference>
<sequence>MASIINTMGRFAHEIALPADKEQKPERVSIEERVLLENYLMWLHGEALKVRAVVKHNQRRPTDSTGLMMNWGYFRGQEASAASELCGRARVTLLAHPGGEA</sequence>
<dbReference type="Proteomes" id="UP001595704">
    <property type="component" value="Unassembled WGS sequence"/>
</dbReference>
<gene>
    <name evidence="1" type="ORF">ACFONL_12725</name>
</gene>
<organism evidence="1 2">
    <name type="scientific">Camelimonas fluminis</name>
    <dbReference type="NCBI Taxonomy" id="1576911"/>
    <lineage>
        <taxon>Bacteria</taxon>
        <taxon>Pseudomonadati</taxon>
        <taxon>Pseudomonadota</taxon>
        <taxon>Alphaproteobacteria</taxon>
        <taxon>Hyphomicrobiales</taxon>
        <taxon>Chelatococcaceae</taxon>
        <taxon>Camelimonas</taxon>
    </lineage>
</organism>
<proteinExistence type="predicted"/>
<name>A0ABV7UIE7_9HYPH</name>
<protein>
    <submittedName>
        <fullName evidence="1">Uncharacterized protein</fullName>
    </submittedName>
</protein>
<comment type="caution">
    <text evidence="1">The sequence shown here is derived from an EMBL/GenBank/DDBJ whole genome shotgun (WGS) entry which is preliminary data.</text>
</comment>
<evidence type="ECO:0000313" key="1">
    <source>
        <dbReference type="EMBL" id="MFC3638225.1"/>
    </source>
</evidence>
<accession>A0ABV7UIE7</accession>